<keyword evidence="1" id="KW-1133">Transmembrane helix</keyword>
<evidence type="ECO:0000313" key="4">
    <source>
        <dbReference type="Proteomes" id="UP000266701"/>
    </source>
</evidence>
<feature type="transmembrane region" description="Helical" evidence="1">
    <location>
        <begin position="25"/>
        <end position="44"/>
    </location>
</feature>
<protein>
    <submittedName>
        <fullName evidence="2">Uncharacterized protein</fullName>
    </submittedName>
</protein>
<keyword evidence="1" id="KW-0812">Transmembrane</keyword>
<gene>
    <name evidence="2" type="ORF">BC353_07990</name>
    <name evidence="3" type="ORF">FLM02_11090</name>
</gene>
<comment type="caution">
    <text evidence="2">The sequence shown here is derived from an EMBL/GenBank/DDBJ whole genome shotgun (WGS) entry which is preliminary data.</text>
</comment>
<accession>A0A085T9M6</accession>
<reference evidence="2 4" key="1">
    <citation type="journal article" date="2017" name="Emerg. Infect. Dis.">
        <title>Carbapenemase VCC-1-Producing Vibrio cholerae in Coastal Waters of Germany.</title>
        <authorList>
            <person name="Hammerl J.A."/>
            <person name="Jackel C."/>
            <person name="Bortolaia V."/>
            <person name="Schwartz K."/>
            <person name="Bier N."/>
            <person name="Hendriksen R.S."/>
            <person name="Guerra B."/>
            <person name="Strauch E."/>
        </authorList>
    </citation>
    <scope>NUCLEOTIDE SEQUENCE [LARGE SCALE GENOMIC DNA]</scope>
    <source>
        <strain evidence="2 4">VN-2825</strain>
    </source>
</reference>
<keyword evidence="1" id="KW-0472">Membrane</keyword>
<evidence type="ECO:0000313" key="3">
    <source>
        <dbReference type="EMBL" id="TQP13376.1"/>
    </source>
</evidence>
<dbReference type="Proteomes" id="UP000319979">
    <property type="component" value="Unassembled WGS sequence"/>
</dbReference>
<dbReference type="EMBL" id="MCBA01000013">
    <property type="protein sequence ID" value="RGP91195.1"/>
    <property type="molecule type" value="Genomic_DNA"/>
</dbReference>
<proteinExistence type="predicted"/>
<evidence type="ECO:0000256" key="1">
    <source>
        <dbReference type="SAM" id="Phobius"/>
    </source>
</evidence>
<dbReference type="AlphaFoldDB" id="A0A085T9M6"/>
<evidence type="ECO:0000313" key="2">
    <source>
        <dbReference type="EMBL" id="RGP91195.1"/>
    </source>
</evidence>
<dbReference type="Proteomes" id="UP000266701">
    <property type="component" value="Unassembled WGS sequence"/>
</dbReference>
<reference evidence="3 5" key="2">
    <citation type="submission" date="2019-07" db="EMBL/GenBank/DDBJ databases">
        <title>Phenotypic and genotypic antimicrobial resistance traits of Vibrio cholerae non-O1/non-O139 isolated from a large Austrian lake frequently associated with cases of infection.</title>
        <authorList>
            <person name="Lepuschitz S."/>
            <person name="Baron S."/>
            <person name="Larvor E."/>
            <person name="Granier S."/>
            <person name="Pretzer C."/>
            <person name="Mach R.L."/>
            <person name="Farnleitner A.H."/>
            <person name="Ruppitsch W."/>
            <person name="Pleininger S."/>
            <person name="Indra A."/>
            <person name="Kirschner A.K.T."/>
        </authorList>
    </citation>
    <scope>NUCLEOTIDE SEQUENCE [LARGE SCALE GENOMIC DNA]</scope>
    <source>
        <strain evidence="3 5">A12JL36W90</strain>
    </source>
</reference>
<dbReference type="EMBL" id="VIOS01000039">
    <property type="protein sequence ID" value="TQP13376.1"/>
    <property type="molecule type" value="Genomic_DNA"/>
</dbReference>
<name>A0A085T9M6_VIBCL</name>
<evidence type="ECO:0000313" key="5">
    <source>
        <dbReference type="Proteomes" id="UP000319979"/>
    </source>
</evidence>
<organism evidence="2 4">
    <name type="scientific">Vibrio cholerae</name>
    <dbReference type="NCBI Taxonomy" id="666"/>
    <lineage>
        <taxon>Bacteria</taxon>
        <taxon>Pseudomonadati</taxon>
        <taxon>Pseudomonadota</taxon>
        <taxon>Gammaproteobacteria</taxon>
        <taxon>Vibrionales</taxon>
        <taxon>Vibrionaceae</taxon>
        <taxon>Vibrio</taxon>
    </lineage>
</organism>
<sequence>MSDVSTTVDFATQTVQPVVESSGSIWGYVVGGIVIVIAAGYFGFRKINKPAFMIKQLRKRNQKEMKKNGVESAEAMNDLDLVLDAVEAYATEKKMKGTEMVKLLAPLNDANKIKSASDFYHAMSYIAKSIDNQALAKNLLNKSKQVKSSSALMAGLLKRAGI</sequence>
<dbReference type="RefSeq" id="WP_001286334.1">
    <property type="nucleotide sequence ID" value="NZ_AP028804.1"/>
</dbReference>